<dbReference type="EC" id="3.6.1.31" evidence="15"/>
<keyword evidence="14 15" id="KW-0511">Multifunctional enzyme</keyword>
<comment type="similarity">
    <text evidence="7 15">In the N-terminal section; belongs to the PRA-CH family.</text>
</comment>
<evidence type="ECO:0000256" key="4">
    <source>
        <dbReference type="ARBA" id="ARBA00005169"/>
    </source>
</evidence>
<evidence type="ECO:0000259" key="16">
    <source>
        <dbReference type="Pfam" id="PF01502"/>
    </source>
</evidence>
<dbReference type="EMBL" id="MHJU01000019">
    <property type="protein sequence ID" value="OGY72973.1"/>
    <property type="molecule type" value="Genomic_DNA"/>
</dbReference>
<keyword evidence="13 15" id="KW-0368">Histidine biosynthesis</keyword>
<dbReference type="Gene3D" id="1.10.287.1080">
    <property type="entry name" value="MazG-like"/>
    <property type="match status" value="1"/>
</dbReference>
<keyword evidence="10 15" id="KW-0547">Nucleotide-binding</keyword>
<dbReference type="NCBIfam" id="TIGR03188">
    <property type="entry name" value="histidine_hisI"/>
    <property type="match status" value="1"/>
</dbReference>
<dbReference type="NCBIfam" id="NF002747">
    <property type="entry name" value="PRK02759.1"/>
    <property type="match status" value="1"/>
</dbReference>
<dbReference type="PANTHER" id="PTHR42945:SF9">
    <property type="entry name" value="HISTIDINE BIOSYNTHESIS BIFUNCTIONAL PROTEIN HISIE"/>
    <property type="match status" value="1"/>
</dbReference>
<evidence type="ECO:0000256" key="9">
    <source>
        <dbReference type="ARBA" id="ARBA00022605"/>
    </source>
</evidence>
<dbReference type="HAMAP" id="MF_01019">
    <property type="entry name" value="HisIE"/>
    <property type="match status" value="1"/>
</dbReference>
<dbReference type="GO" id="GO:0005737">
    <property type="term" value="C:cytoplasm"/>
    <property type="evidence" value="ECO:0007669"/>
    <property type="project" value="UniProtKB-SubCell"/>
</dbReference>
<accession>A0A1G2A7S9</accession>
<evidence type="ECO:0000313" key="18">
    <source>
        <dbReference type="Proteomes" id="UP000178315"/>
    </source>
</evidence>
<dbReference type="EC" id="3.5.4.19" evidence="15"/>
<evidence type="ECO:0000256" key="12">
    <source>
        <dbReference type="ARBA" id="ARBA00022840"/>
    </source>
</evidence>
<comment type="caution">
    <text evidence="17">The sequence shown here is derived from an EMBL/GenBank/DDBJ whole genome shotgun (WGS) entry which is preliminary data.</text>
</comment>
<dbReference type="Gene3D" id="3.10.20.810">
    <property type="entry name" value="Phosphoribosyl-AMP cyclohydrolase"/>
    <property type="match status" value="1"/>
</dbReference>
<dbReference type="Pfam" id="PF01502">
    <property type="entry name" value="PRA-CH"/>
    <property type="match status" value="1"/>
</dbReference>
<evidence type="ECO:0000256" key="5">
    <source>
        <dbReference type="ARBA" id="ARBA00005204"/>
    </source>
</evidence>
<keyword evidence="8 15" id="KW-0963">Cytoplasm</keyword>
<evidence type="ECO:0000256" key="15">
    <source>
        <dbReference type="HAMAP-Rule" id="MF_01019"/>
    </source>
</evidence>
<evidence type="ECO:0000313" key="17">
    <source>
        <dbReference type="EMBL" id="OGY72973.1"/>
    </source>
</evidence>
<dbReference type="SUPFAM" id="SSF101386">
    <property type="entry name" value="all-alpha NTP pyrophosphatases"/>
    <property type="match status" value="1"/>
</dbReference>
<dbReference type="AlphaFoldDB" id="A0A1G2A7S9"/>
<feature type="region of interest" description="Phosphoribosyl-ATP pyrophosphohydrolase" evidence="15">
    <location>
        <begin position="109"/>
        <end position="203"/>
    </location>
</feature>
<keyword evidence="12 15" id="KW-0067">ATP-binding</keyword>
<dbReference type="InterPro" id="IPR023019">
    <property type="entry name" value="His_synth_HisIE"/>
</dbReference>
<feature type="region of interest" description="Phosphoribosyl-AMP cyclohydrolase" evidence="15">
    <location>
        <begin position="1"/>
        <end position="108"/>
    </location>
</feature>
<evidence type="ECO:0000256" key="11">
    <source>
        <dbReference type="ARBA" id="ARBA00022801"/>
    </source>
</evidence>
<keyword evidence="11 15" id="KW-0378">Hydrolase</keyword>
<proteinExistence type="inferred from homology"/>
<dbReference type="InterPro" id="IPR008179">
    <property type="entry name" value="HisE"/>
</dbReference>
<evidence type="ECO:0000256" key="7">
    <source>
        <dbReference type="ARBA" id="ARBA00008299"/>
    </source>
</evidence>
<name>A0A1G2A7S9_9BACT</name>
<comment type="pathway">
    <text evidence="5 15">Amino-acid biosynthesis; L-histidine biosynthesis; L-histidine from 5-phospho-alpha-D-ribose 1-diphosphate: step 2/9.</text>
</comment>
<dbReference type="Pfam" id="PF01503">
    <property type="entry name" value="PRA-PH"/>
    <property type="match status" value="1"/>
</dbReference>
<dbReference type="InterPro" id="IPR038019">
    <property type="entry name" value="PRib_AMP_CycHydrolase_sf"/>
</dbReference>
<dbReference type="SUPFAM" id="SSF141734">
    <property type="entry name" value="HisI-like"/>
    <property type="match status" value="1"/>
</dbReference>
<comment type="subcellular location">
    <subcellularLocation>
        <location evidence="3 15">Cytoplasm</location>
    </subcellularLocation>
</comment>
<dbReference type="GO" id="GO:0000105">
    <property type="term" value="P:L-histidine biosynthetic process"/>
    <property type="evidence" value="ECO:0007669"/>
    <property type="project" value="UniProtKB-UniRule"/>
</dbReference>
<comment type="similarity">
    <text evidence="6 15">In the C-terminal section; belongs to the PRA-PH family.</text>
</comment>
<evidence type="ECO:0000256" key="3">
    <source>
        <dbReference type="ARBA" id="ARBA00004496"/>
    </source>
</evidence>
<evidence type="ECO:0000256" key="2">
    <source>
        <dbReference type="ARBA" id="ARBA00001460"/>
    </source>
</evidence>
<keyword evidence="9 15" id="KW-0028">Amino-acid biosynthesis</keyword>
<comment type="catalytic activity">
    <reaction evidence="2 15">
        <text>1-(5-phospho-beta-D-ribosyl)-ATP + H2O = 1-(5-phospho-beta-D-ribosyl)-5'-AMP + diphosphate + H(+)</text>
        <dbReference type="Rhea" id="RHEA:22828"/>
        <dbReference type="ChEBI" id="CHEBI:15377"/>
        <dbReference type="ChEBI" id="CHEBI:15378"/>
        <dbReference type="ChEBI" id="CHEBI:33019"/>
        <dbReference type="ChEBI" id="CHEBI:59457"/>
        <dbReference type="ChEBI" id="CHEBI:73183"/>
        <dbReference type="EC" id="3.6.1.31"/>
    </reaction>
</comment>
<dbReference type="InterPro" id="IPR002496">
    <property type="entry name" value="PRib_AMP_CycHydrolase_dom"/>
</dbReference>
<evidence type="ECO:0000256" key="8">
    <source>
        <dbReference type="ARBA" id="ARBA00022490"/>
    </source>
</evidence>
<dbReference type="GO" id="GO:0004636">
    <property type="term" value="F:phosphoribosyl-ATP diphosphatase activity"/>
    <property type="evidence" value="ECO:0007669"/>
    <property type="project" value="UniProtKB-UniRule"/>
</dbReference>
<comment type="catalytic activity">
    <reaction evidence="1 15">
        <text>1-(5-phospho-beta-D-ribosyl)-5'-AMP + H2O = 1-(5-phospho-beta-D-ribosyl)-5-[(5-phospho-beta-D-ribosylamino)methylideneamino]imidazole-4-carboxamide</text>
        <dbReference type="Rhea" id="RHEA:20049"/>
        <dbReference type="ChEBI" id="CHEBI:15377"/>
        <dbReference type="ChEBI" id="CHEBI:58435"/>
        <dbReference type="ChEBI" id="CHEBI:59457"/>
        <dbReference type="EC" id="3.5.4.19"/>
    </reaction>
</comment>
<organism evidence="17 18">
    <name type="scientific">Candidatus Jacksonbacteria bacterium RIFCSPLOWO2_02_FULL_44_20</name>
    <dbReference type="NCBI Taxonomy" id="1798460"/>
    <lineage>
        <taxon>Bacteria</taxon>
        <taxon>Candidatus Jacksoniibacteriota</taxon>
    </lineage>
</organism>
<dbReference type="GO" id="GO:0005524">
    <property type="term" value="F:ATP binding"/>
    <property type="evidence" value="ECO:0007669"/>
    <property type="project" value="UniProtKB-KW"/>
</dbReference>
<comment type="pathway">
    <text evidence="4 15">Amino-acid biosynthesis; L-histidine biosynthesis; L-histidine from 5-phospho-alpha-D-ribose 1-diphosphate: step 3/9.</text>
</comment>
<dbReference type="FunFam" id="3.10.20.810:FF:000001">
    <property type="entry name" value="Histidine biosynthesis bifunctional protein HisIE"/>
    <property type="match status" value="1"/>
</dbReference>
<dbReference type="InterPro" id="IPR021130">
    <property type="entry name" value="PRib-ATP_PPHydrolase-like"/>
</dbReference>
<evidence type="ECO:0000256" key="1">
    <source>
        <dbReference type="ARBA" id="ARBA00000024"/>
    </source>
</evidence>
<evidence type="ECO:0000256" key="13">
    <source>
        <dbReference type="ARBA" id="ARBA00023102"/>
    </source>
</evidence>
<dbReference type="Proteomes" id="UP000178315">
    <property type="component" value="Unassembled WGS sequence"/>
</dbReference>
<dbReference type="PANTHER" id="PTHR42945">
    <property type="entry name" value="HISTIDINE BIOSYNTHESIS BIFUNCTIONAL PROTEIN"/>
    <property type="match status" value="1"/>
</dbReference>
<sequence>MNLNFKKQNGLIPAIIQDANTCKVLMLGFMNKEAYQKTRRVKRVTFYSRSKKRLWTKGETSGNYLEVIDIKPDCDRDAILIKAIPKGPTCHSGAYSCFGEESGNNIIFFESLRALVEKRKHDMPLVPSAGEGSYTASLFRAGISKIGAKVTEEAEEVARAATSEGKARVIEEISDLLYHLTVLMAETKVDWMDIEQCLILRRG</sequence>
<feature type="domain" description="Phosphoribosyl-AMP cyclohydrolase" evidence="16">
    <location>
        <begin position="26"/>
        <end position="98"/>
    </location>
</feature>
<reference evidence="17 18" key="1">
    <citation type="journal article" date="2016" name="Nat. Commun.">
        <title>Thousands of microbial genomes shed light on interconnected biogeochemical processes in an aquifer system.</title>
        <authorList>
            <person name="Anantharaman K."/>
            <person name="Brown C.T."/>
            <person name="Hug L.A."/>
            <person name="Sharon I."/>
            <person name="Castelle C.J."/>
            <person name="Probst A.J."/>
            <person name="Thomas B.C."/>
            <person name="Singh A."/>
            <person name="Wilkins M.J."/>
            <person name="Karaoz U."/>
            <person name="Brodie E.L."/>
            <person name="Williams K.H."/>
            <person name="Hubbard S.S."/>
            <person name="Banfield J.F."/>
        </authorList>
    </citation>
    <scope>NUCLEOTIDE SEQUENCE [LARGE SCALE GENOMIC DNA]</scope>
</reference>
<gene>
    <name evidence="15" type="primary">hisI</name>
    <name evidence="15" type="synonym">hisIE</name>
    <name evidence="17" type="ORF">A3H61_04035</name>
</gene>
<evidence type="ECO:0000256" key="10">
    <source>
        <dbReference type="ARBA" id="ARBA00022741"/>
    </source>
</evidence>
<evidence type="ECO:0000256" key="14">
    <source>
        <dbReference type="ARBA" id="ARBA00023268"/>
    </source>
</evidence>
<dbReference type="NCBIfam" id="NF000768">
    <property type="entry name" value="PRK00051.1"/>
    <property type="match status" value="1"/>
</dbReference>
<dbReference type="UniPathway" id="UPA00031">
    <property type="reaction ID" value="UER00007"/>
</dbReference>
<dbReference type="GO" id="GO:0004635">
    <property type="term" value="F:phosphoribosyl-AMP cyclohydrolase activity"/>
    <property type="evidence" value="ECO:0007669"/>
    <property type="project" value="UniProtKB-UniRule"/>
</dbReference>
<dbReference type="CDD" id="cd11534">
    <property type="entry name" value="NTP-PPase_HisIE_like"/>
    <property type="match status" value="1"/>
</dbReference>
<protein>
    <recommendedName>
        <fullName evidence="15">Histidine biosynthesis bifunctional protein HisIE</fullName>
    </recommendedName>
    <domain>
        <recommendedName>
            <fullName evidence="15">Phosphoribosyl-AMP cyclohydrolase</fullName>
            <shortName evidence="15">PRA-CH</shortName>
            <ecNumber evidence="15">3.5.4.19</ecNumber>
        </recommendedName>
    </domain>
    <domain>
        <recommendedName>
            <fullName evidence="15">Phosphoribosyl-ATP pyrophosphatase</fullName>
            <shortName evidence="15">PRA-PH</shortName>
            <ecNumber evidence="15">3.6.1.31</ecNumber>
        </recommendedName>
    </domain>
</protein>
<evidence type="ECO:0000256" key="6">
    <source>
        <dbReference type="ARBA" id="ARBA00007731"/>
    </source>
</evidence>